<dbReference type="EMBL" id="GL377570">
    <property type="protein sequence ID" value="EFJ34194.1"/>
    <property type="molecule type" value="Genomic_DNA"/>
</dbReference>
<evidence type="ECO:0000313" key="1">
    <source>
        <dbReference type="EMBL" id="EFJ34194.1"/>
    </source>
</evidence>
<proteinExistence type="predicted"/>
<dbReference type="HOGENOM" id="CLU_1878993_0_0_1"/>
<evidence type="ECO:0000313" key="2">
    <source>
        <dbReference type="Proteomes" id="UP000001514"/>
    </source>
</evidence>
<keyword evidence="2" id="KW-1185">Reference proteome</keyword>
<name>D8R133_SELML</name>
<protein>
    <submittedName>
        <fullName evidence="1">Uncharacterized protein</fullName>
    </submittedName>
</protein>
<organism evidence="2">
    <name type="scientific">Selaginella moellendorffii</name>
    <name type="common">Spikemoss</name>
    <dbReference type="NCBI Taxonomy" id="88036"/>
    <lineage>
        <taxon>Eukaryota</taxon>
        <taxon>Viridiplantae</taxon>
        <taxon>Streptophyta</taxon>
        <taxon>Embryophyta</taxon>
        <taxon>Tracheophyta</taxon>
        <taxon>Lycopodiopsida</taxon>
        <taxon>Selaginellales</taxon>
        <taxon>Selaginellaceae</taxon>
        <taxon>Selaginella</taxon>
    </lineage>
</organism>
<dbReference type="Proteomes" id="UP000001514">
    <property type="component" value="Unassembled WGS sequence"/>
</dbReference>
<sequence length="136" mass="15372">MGIRVCLEDVGEKVEGKVWVVAVKSELKALHWVLAENRLQAKDTIYLLTIHCTARYFGDNPVQMLLESEAKAVGADYLVSARSRPWEGEGCFEFLKPVSQLENYEKYDEICVKAKPRVKASQPQLPKGSQSPKGWF</sequence>
<accession>D8R133</accession>
<dbReference type="KEGG" id="smo:SELMODRAFT_406670"/>
<dbReference type="InParanoid" id="D8R133"/>
<gene>
    <name evidence="1" type="ORF">SELMODRAFT_406670</name>
</gene>
<reference evidence="1 2" key="1">
    <citation type="journal article" date="2011" name="Science">
        <title>The Selaginella genome identifies genetic changes associated with the evolution of vascular plants.</title>
        <authorList>
            <person name="Banks J.A."/>
            <person name="Nishiyama T."/>
            <person name="Hasebe M."/>
            <person name="Bowman J.L."/>
            <person name="Gribskov M."/>
            <person name="dePamphilis C."/>
            <person name="Albert V.A."/>
            <person name="Aono N."/>
            <person name="Aoyama T."/>
            <person name="Ambrose B.A."/>
            <person name="Ashton N.W."/>
            <person name="Axtell M.J."/>
            <person name="Barker E."/>
            <person name="Barker M.S."/>
            <person name="Bennetzen J.L."/>
            <person name="Bonawitz N.D."/>
            <person name="Chapple C."/>
            <person name="Cheng C."/>
            <person name="Correa L.G."/>
            <person name="Dacre M."/>
            <person name="DeBarry J."/>
            <person name="Dreyer I."/>
            <person name="Elias M."/>
            <person name="Engstrom E.M."/>
            <person name="Estelle M."/>
            <person name="Feng L."/>
            <person name="Finet C."/>
            <person name="Floyd S.K."/>
            <person name="Frommer W.B."/>
            <person name="Fujita T."/>
            <person name="Gramzow L."/>
            <person name="Gutensohn M."/>
            <person name="Harholt J."/>
            <person name="Hattori M."/>
            <person name="Heyl A."/>
            <person name="Hirai T."/>
            <person name="Hiwatashi Y."/>
            <person name="Ishikawa M."/>
            <person name="Iwata M."/>
            <person name="Karol K.G."/>
            <person name="Koehler B."/>
            <person name="Kolukisaoglu U."/>
            <person name="Kubo M."/>
            <person name="Kurata T."/>
            <person name="Lalonde S."/>
            <person name="Li K."/>
            <person name="Li Y."/>
            <person name="Litt A."/>
            <person name="Lyons E."/>
            <person name="Manning G."/>
            <person name="Maruyama T."/>
            <person name="Michael T.P."/>
            <person name="Mikami K."/>
            <person name="Miyazaki S."/>
            <person name="Morinaga S."/>
            <person name="Murata T."/>
            <person name="Mueller-Roeber B."/>
            <person name="Nelson D.R."/>
            <person name="Obara M."/>
            <person name="Oguri Y."/>
            <person name="Olmstead R.G."/>
            <person name="Onodera N."/>
            <person name="Petersen B.L."/>
            <person name="Pils B."/>
            <person name="Prigge M."/>
            <person name="Rensing S.A."/>
            <person name="Riano-Pachon D.M."/>
            <person name="Roberts A.W."/>
            <person name="Sato Y."/>
            <person name="Scheller H.V."/>
            <person name="Schulz B."/>
            <person name="Schulz C."/>
            <person name="Shakirov E.V."/>
            <person name="Shibagaki N."/>
            <person name="Shinohara N."/>
            <person name="Shippen D.E."/>
            <person name="Soerensen I."/>
            <person name="Sotooka R."/>
            <person name="Sugimoto N."/>
            <person name="Sugita M."/>
            <person name="Sumikawa N."/>
            <person name="Tanurdzic M."/>
            <person name="Theissen G."/>
            <person name="Ulvskov P."/>
            <person name="Wakazuki S."/>
            <person name="Weng J.K."/>
            <person name="Willats W.W."/>
            <person name="Wipf D."/>
            <person name="Wolf P.G."/>
            <person name="Yang L."/>
            <person name="Zimmer A.D."/>
            <person name="Zhu Q."/>
            <person name="Mitros T."/>
            <person name="Hellsten U."/>
            <person name="Loque D."/>
            <person name="Otillar R."/>
            <person name="Salamov A."/>
            <person name="Schmutz J."/>
            <person name="Shapiro H."/>
            <person name="Lindquist E."/>
            <person name="Lucas S."/>
            <person name="Rokhsar D."/>
            <person name="Grigoriev I.V."/>
        </authorList>
    </citation>
    <scope>NUCLEOTIDE SEQUENCE [LARGE SCALE GENOMIC DNA]</scope>
</reference>
<dbReference type="Gramene" id="EFJ34194">
    <property type="protein sequence ID" value="EFJ34194"/>
    <property type="gene ID" value="SELMODRAFT_406670"/>
</dbReference>
<dbReference type="AlphaFoldDB" id="D8R133"/>